<name>A0AAV9D445_ACOCL</name>
<gene>
    <name evidence="1" type="ORF">QJS10_CPB15g00852</name>
</gene>
<dbReference type="EMBL" id="JAUJYO010000015">
    <property type="protein sequence ID" value="KAK1296030.1"/>
    <property type="molecule type" value="Genomic_DNA"/>
</dbReference>
<accession>A0AAV9D445</accession>
<sequence>MRRAAEETTQTVETPLVGAGGVIGASSGAVPEVGGSTIGYTSKRRHGDRLAVVEEVVPEVGGPAGGAVEGAVEAEGVSEEAISAETTRILGEVFGDDEGGLGEAEASVAGEEEVRRAMGNYGVLASGAVGTEEIQGVRGEAEEATDSVFVKVPTAGYVFVKD</sequence>
<reference evidence="1" key="2">
    <citation type="submission" date="2023-06" db="EMBL/GenBank/DDBJ databases">
        <authorList>
            <person name="Ma L."/>
            <person name="Liu K.-W."/>
            <person name="Li Z."/>
            <person name="Hsiao Y.-Y."/>
            <person name="Qi Y."/>
            <person name="Fu T."/>
            <person name="Tang G."/>
            <person name="Zhang D."/>
            <person name="Sun W.-H."/>
            <person name="Liu D.-K."/>
            <person name="Li Y."/>
            <person name="Chen G.-Z."/>
            <person name="Liu X.-D."/>
            <person name="Liao X.-Y."/>
            <person name="Jiang Y.-T."/>
            <person name="Yu X."/>
            <person name="Hao Y."/>
            <person name="Huang J."/>
            <person name="Zhao X.-W."/>
            <person name="Ke S."/>
            <person name="Chen Y.-Y."/>
            <person name="Wu W.-L."/>
            <person name="Hsu J.-L."/>
            <person name="Lin Y.-F."/>
            <person name="Huang M.-D."/>
            <person name="Li C.-Y."/>
            <person name="Huang L."/>
            <person name="Wang Z.-W."/>
            <person name="Zhao X."/>
            <person name="Zhong W.-Y."/>
            <person name="Peng D.-H."/>
            <person name="Ahmad S."/>
            <person name="Lan S."/>
            <person name="Zhang J.-S."/>
            <person name="Tsai W.-C."/>
            <person name="Van De Peer Y."/>
            <person name="Liu Z.-J."/>
        </authorList>
    </citation>
    <scope>NUCLEOTIDE SEQUENCE</scope>
    <source>
        <strain evidence="1">CP</strain>
        <tissue evidence="1">Leaves</tissue>
    </source>
</reference>
<evidence type="ECO:0000313" key="1">
    <source>
        <dbReference type="EMBL" id="KAK1296030.1"/>
    </source>
</evidence>
<organism evidence="1 2">
    <name type="scientific">Acorus calamus</name>
    <name type="common">Sweet flag</name>
    <dbReference type="NCBI Taxonomy" id="4465"/>
    <lineage>
        <taxon>Eukaryota</taxon>
        <taxon>Viridiplantae</taxon>
        <taxon>Streptophyta</taxon>
        <taxon>Embryophyta</taxon>
        <taxon>Tracheophyta</taxon>
        <taxon>Spermatophyta</taxon>
        <taxon>Magnoliopsida</taxon>
        <taxon>Liliopsida</taxon>
        <taxon>Acoraceae</taxon>
        <taxon>Acorus</taxon>
    </lineage>
</organism>
<dbReference type="AlphaFoldDB" id="A0AAV9D445"/>
<reference evidence="1" key="1">
    <citation type="journal article" date="2023" name="Nat. Commun.">
        <title>Diploid and tetraploid genomes of Acorus and the evolution of monocots.</title>
        <authorList>
            <person name="Ma L."/>
            <person name="Liu K.W."/>
            <person name="Li Z."/>
            <person name="Hsiao Y.Y."/>
            <person name="Qi Y."/>
            <person name="Fu T."/>
            <person name="Tang G.D."/>
            <person name="Zhang D."/>
            <person name="Sun W.H."/>
            <person name="Liu D.K."/>
            <person name="Li Y."/>
            <person name="Chen G.Z."/>
            <person name="Liu X.D."/>
            <person name="Liao X.Y."/>
            <person name="Jiang Y.T."/>
            <person name="Yu X."/>
            <person name="Hao Y."/>
            <person name="Huang J."/>
            <person name="Zhao X.W."/>
            <person name="Ke S."/>
            <person name="Chen Y.Y."/>
            <person name="Wu W.L."/>
            <person name="Hsu J.L."/>
            <person name="Lin Y.F."/>
            <person name="Huang M.D."/>
            <person name="Li C.Y."/>
            <person name="Huang L."/>
            <person name="Wang Z.W."/>
            <person name="Zhao X."/>
            <person name="Zhong W.Y."/>
            <person name="Peng D.H."/>
            <person name="Ahmad S."/>
            <person name="Lan S."/>
            <person name="Zhang J.S."/>
            <person name="Tsai W.C."/>
            <person name="Van de Peer Y."/>
            <person name="Liu Z.J."/>
        </authorList>
    </citation>
    <scope>NUCLEOTIDE SEQUENCE</scope>
    <source>
        <strain evidence="1">CP</strain>
    </source>
</reference>
<comment type="caution">
    <text evidence="1">The sequence shown here is derived from an EMBL/GenBank/DDBJ whole genome shotgun (WGS) entry which is preliminary data.</text>
</comment>
<dbReference type="Proteomes" id="UP001180020">
    <property type="component" value="Unassembled WGS sequence"/>
</dbReference>
<keyword evidence="2" id="KW-1185">Reference proteome</keyword>
<protein>
    <submittedName>
        <fullName evidence="1">Uncharacterized protein</fullName>
    </submittedName>
</protein>
<proteinExistence type="predicted"/>
<evidence type="ECO:0000313" key="2">
    <source>
        <dbReference type="Proteomes" id="UP001180020"/>
    </source>
</evidence>